<keyword evidence="2" id="KW-1185">Reference proteome</keyword>
<proteinExistence type="predicted"/>
<feature type="non-terminal residue" evidence="1">
    <location>
        <position position="1"/>
    </location>
</feature>
<name>A0A7D9MBE5_PARCT</name>
<evidence type="ECO:0000313" key="1">
    <source>
        <dbReference type="EMBL" id="CAB4043725.1"/>
    </source>
</evidence>
<organism evidence="1 2">
    <name type="scientific">Paramuricea clavata</name>
    <name type="common">Red gorgonian</name>
    <name type="synonym">Violescent sea-whip</name>
    <dbReference type="NCBI Taxonomy" id="317549"/>
    <lineage>
        <taxon>Eukaryota</taxon>
        <taxon>Metazoa</taxon>
        <taxon>Cnidaria</taxon>
        <taxon>Anthozoa</taxon>
        <taxon>Octocorallia</taxon>
        <taxon>Malacalcyonacea</taxon>
        <taxon>Plexauridae</taxon>
        <taxon>Paramuricea</taxon>
    </lineage>
</organism>
<accession>A0A7D9MBE5</accession>
<sequence length="65" mass="7619">SPFDKPNKKAPIECVSCQLDITLKALKHEKHELIQKHKKRTVKQNLNTEKRNTLSELVKLKDDIR</sequence>
<gene>
    <name evidence="1" type="ORF">PACLA_8A016786</name>
</gene>
<dbReference type="Proteomes" id="UP001152795">
    <property type="component" value="Unassembled WGS sequence"/>
</dbReference>
<reference evidence="1" key="1">
    <citation type="submission" date="2020-04" db="EMBL/GenBank/DDBJ databases">
        <authorList>
            <person name="Alioto T."/>
            <person name="Alioto T."/>
            <person name="Gomez Garrido J."/>
        </authorList>
    </citation>
    <scope>NUCLEOTIDE SEQUENCE</scope>
    <source>
        <strain evidence="1">A484AB</strain>
    </source>
</reference>
<comment type="caution">
    <text evidence="1">The sequence shown here is derived from an EMBL/GenBank/DDBJ whole genome shotgun (WGS) entry which is preliminary data.</text>
</comment>
<dbReference type="AlphaFoldDB" id="A0A7D9MBE5"/>
<protein>
    <submittedName>
        <fullName evidence="1">Uncharacterized protein</fullName>
    </submittedName>
</protein>
<evidence type="ECO:0000313" key="2">
    <source>
        <dbReference type="Proteomes" id="UP001152795"/>
    </source>
</evidence>
<dbReference type="EMBL" id="CACRXK020032984">
    <property type="protein sequence ID" value="CAB4043725.1"/>
    <property type="molecule type" value="Genomic_DNA"/>
</dbReference>